<dbReference type="CDD" id="cd00087">
    <property type="entry name" value="FReD"/>
    <property type="match status" value="1"/>
</dbReference>
<keyword evidence="8" id="KW-1185">Reference proteome</keyword>
<dbReference type="InterPro" id="IPR002181">
    <property type="entry name" value="Fibrinogen_a/b/g_C_dom"/>
</dbReference>
<feature type="compositionally biased region" description="Basic and acidic residues" evidence="5">
    <location>
        <begin position="55"/>
        <end position="64"/>
    </location>
</feature>
<dbReference type="AlphaFoldDB" id="A0AAD6BLB7"/>
<organism evidence="7 8">
    <name type="scientific">Pogonophryne albipinna</name>
    <dbReference type="NCBI Taxonomy" id="1090488"/>
    <lineage>
        <taxon>Eukaryota</taxon>
        <taxon>Metazoa</taxon>
        <taxon>Chordata</taxon>
        <taxon>Craniata</taxon>
        <taxon>Vertebrata</taxon>
        <taxon>Euteleostomi</taxon>
        <taxon>Actinopterygii</taxon>
        <taxon>Neopterygii</taxon>
        <taxon>Teleostei</taxon>
        <taxon>Neoteleostei</taxon>
        <taxon>Acanthomorphata</taxon>
        <taxon>Eupercaria</taxon>
        <taxon>Perciformes</taxon>
        <taxon>Notothenioidei</taxon>
        <taxon>Pogonophryne</taxon>
    </lineage>
</organism>
<dbReference type="GO" id="GO:0030674">
    <property type="term" value="F:protein-macromolecule adaptor activity"/>
    <property type="evidence" value="ECO:0007669"/>
    <property type="project" value="TreeGrafter"/>
</dbReference>
<evidence type="ECO:0000313" key="7">
    <source>
        <dbReference type="EMBL" id="KAJ4945047.1"/>
    </source>
</evidence>
<keyword evidence="4" id="KW-0325">Glycoprotein</keyword>
<keyword evidence="2" id="KW-0964">Secreted</keyword>
<dbReference type="InterPro" id="IPR037579">
    <property type="entry name" value="FIB_ANG-like"/>
</dbReference>
<evidence type="ECO:0000259" key="6">
    <source>
        <dbReference type="PROSITE" id="PS51406"/>
    </source>
</evidence>
<dbReference type="PANTHER" id="PTHR47221:SF5">
    <property type="entry name" value="FIBRINOGEN C-TERMINAL DOMAIN-CONTAINING PROTEIN"/>
    <property type="match status" value="1"/>
</dbReference>
<protein>
    <recommendedName>
        <fullName evidence="6">Fibrinogen C-terminal domain-containing protein</fullName>
    </recommendedName>
</protein>
<dbReference type="GO" id="GO:0005577">
    <property type="term" value="C:fibrinogen complex"/>
    <property type="evidence" value="ECO:0007669"/>
    <property type="project" value="TreeGrafter"/>
</dbReference>
<evidence type="ECO:0000256" key="3">
    <source>
        <dbReference type="ARBA" id="ARBA00023157"/>
    </source>
</evidence>
<dbReference type="Gene3D" id="3.90.215.10">
    <property type="entry name" value="Gamma Fibrinogen, chain A, domain 1"/>
    <property type="match status" value="1"/>
</dbReference>
<feature type="region of interest" description="Disordered" evidence="5">
    <location>
        <begin position="1"/>
        <end position="64"/>
    </location>
</feature>
<reference evidence="7" key="1">
    <citation type="submission" date="2022-11" db="EMBL/GenBank/DDBJ databases">
        <title>Chromosome-level genome of Pogonophryne albipinna.</title>
        <authorList>
            <person name="Jo E."/>
        </authorList>
    </citation>
    <scope>NUCLEOTIDE SEQUENCE</scope>
    <source>
        <strain evidence="7">SGF0006</strain>
        <tissue evidence="7">Muscle</tissue>
    </source>
</reference>
<feature type="compositionally biased region" description="Basic and acidic residues" evidence="5">
    <location>
        <begin position="30"/>
        <end position="48"/>
    </location>
</feature>
<dbReference type="InterPro" id="IPR036056">
    <property type="entry name" value="Fibrinogen-like_C"/>
</dbReference>
<dbReference type="SUPFAM" id="SSF56496">
    <property type="entry name" value="Fibrinogen C-terminal domain-like"/>
    <property type="match status" value="1"/>
</dbReference>
<dbReference type="InterPro" id="IPR014716">
    <property type="entry name" value="Fibrinogen_a/b/g_C_1"/>
</dbReference>
<dbReference type="Pfam" id="PF00147">
    <property type="entry name" value="Fibrinogen_C"/>
    <property type="match status" value="1"/>
</dbReference>
<feature type="domain" description="Fibrinogen C-terminal" evidence="6">
    <location>
        <begin position="86"/>
        <end position="304"/>
    </location>
</feature>
<dbReference type="GO" id="GO:0070527">
    <property type="term" value="P:platelet aggregation"/>
    <property type="evidence" value="ECO:0007669"/>
    <property type="project" value="TreeGrafter"/>
</dbReference>
<dbReference type="Proteomes" id="UP001219934">
    <property type="component" value="Unassembled WGS sequence"/>
</dbReference>
<keyword evidence="3" id="KW-1015">Disulfide bond</keyword>
<dbReference type="NCBIfam" id="NF040941">
    <property type="entry name" value="GGGWT_bact"/>
    <property type="match status" value="1"/>
</dbReference>
<dbReference type="FunFam" id="3.90.215.10:FF:000001">
    <property type="entry name" value="Tenascin isoform 1"/>
    <property type="match status" value="1"/>
</dbReference>
<proteinExistence type="predicted"/>
<evidence type="ECO:0000256" key="4">
    <source>
        <dbReference type="ARBA" id="ARBA00023180"/>
    </source>
</evidence>
<evidence type="ECO:0000313" key="8">
    <source>
        <dbReference type="Proteomes" id="UP001219934"/>
    </source>
</evidence>
<dbReference type="GO" id="GO:0042730">
    <property type="term" value="P:fibrinolysis"/>
    <property type="evidence" value="ECO:0007669"/>
    <property type="project" value="TreeGrafter"/>
</dbReference>
<dbReference type="GO" id="GO:0005201">
    <property type="term" value="F:extracellular matrix structural constituent"/>
    <property type="evidence" value="ECO:0007669"/>
    <property type="project" value="TreeGrafter"/>
</dbReference>
<name>A0AAD6BLB7_9TELE</name>
<evidence type="ECO:0000256" key="1">
    <source>
        <dbReference type="ARBA" id="ARBA00004613"/>
    </source>
</evidence>
<dbReference type="GO" id="GO:0072377">
    <property type="term" value="P:blood coagulation, common pathway"/>
    <property type="evidence" value="ECO:0007669"/>
    <property type="project" value="TreeGrafter"/>
</dbReference>
<dbReference type="PROSITE" id="PS51406">
    <property type="entry name" value="FIBRINOGEN_C_2"/>
    <property type="match status" value="1"/>
</dbReference>
<accession>A0AAD6BLB7</accession>
<comment type="subcellular location">
    <subcellularLocation>
        <location evidence="1">Secreted</location>
    </subcellularLocation>
</comment>
<gene>
    <name evidence="7" type="ORF">JOQ06_013586</name>
</gene>
<comment type="caution">
    <text evidence="7">The sequence shown here is derived from an EMBL/GenBank/DDBJ whole genome shotgun (WGS) entry which is preliminary data.</text>
</comment>
<dbReference type="SMART" id="SM00186">
    <property type="entry name" value="FBG"/>
    <property type="match status" value="1"/>
</dbReference>
<dbReference type="GO" id="GO:0034116">
    <property type="term" value="P:positive regulation of heterotypic cell-cell adhesion"/>
    <property type="evidence" value="ECO:0007669"/>
    <property type="project" value="TreeGrafter"/>
</dbReference>
<evidence type="ECO:0000256" key="5">
    <source>
        <dbReference type="SAM" id="MobiDB-lite"/>
    </source>
</evidence>
<dbReference type="EMBL" id="JAPTMU010000004">
    <property type="protein sequence ID" value="KAJ4945047.1"/>
    <property type="molecule type" value="Genomic_DNA"/>
</dbReference>
<dbReference type="PANTHER" id="PTHR47221">
    <property type="entry name" value="FIBRINOGEN ALPHA CHAIN"/>
    <property type="match status" value="1"/>
</dbReference>
<sequence>METNDEADTTKRVTKPNWRYVDSDEEEEEKEKGPAKKRAHLDEEERPISKKKIHGERTEAPEKTEAPETVTLFVALLGFLASAATGSKDFLPIDCNDIYCHDNTSCSGVYTIFPGDPTTPLQVYCDMHTDGGGWTVFLQRMDGTENFYRPWSHYKAGFGNMAGEYWLGLENILLLTLRKENELRVDMEDWKVGKAYAKYSSFSIDSEVDGYQLHLGKFTGGNAGDSLTYHNNMKFSTFDRDQDTWRGNCAKTYLCAFWNNACHHANPTGLYAPPGLVTSGIFWNSWRGRNYALKTFAMKIRSVSACACAQ</sequence>
<evidence type="ECO:0000256" key="2">
    <source>
        <dbReference type="ARBA" id="ARBA00022525"/>
    </source>
</evidence>